<gene>
    <name evidence="5" type="ORF">Q5716_00235</name>
</gene>
<dbReference type="PANTHER" id="PTHR30146">
    <property type="entry name" value="LACI-RELATED TRANSCRIPTIONAL REPRESSOR"/>
    <property type="match status" value="1"/>
</dbReference>
<evidence type="ECO:0000313" key="5">
    <source>
        <dbReference type="EMBL" id="MDO7880647.1"/>
    </source>
</evidence>
<dbReference type="Gene3D" id="1.10.260.40">
    <property type="entry name" value="lambda repressor-like DNA-binding domains"/>
    <property type="match status" value="1"/>
</dbReference>
<evidence type="ECO:0000256" key="1">
    <source>
        <dbReference type="ARBA" id="ARBA00023015"/>
    </source>
</evidence>
<proteinExistence type="predicted"/>
<keyword evidence="2 5" id="KW-0238">DNA-binding</keyword>
<dbReference type="Gene3D" id="3.40.50.2300">
    <property type="match status" value="2"/>
</dbReference>
<dbReference type="PRINTS" id="PR00036">
    <property type="entry name" value="HTHLACI"/>
</dbReference>
<dbReference type="PANTHER" id="PTHR30146:SF153">
    <property type="entry name" value="LACTOSE OPERON REPRESSOR"/>
    <property type="match status" value="1"/>
</dbReference>
<dbReference type="SUPFAM" id="SSF47413">
    <property type="entry name" value="lambda repressor-like DNA-binding domains"/>
    <property type="match status" value="1"/>
</dbReference>
<dbReference type="Proteomes" id="UP001241072">
    <property type="component" value="Unassembled WGS sequence"/>
</dbReference>
<evidence type="ECO:0000313" key="6">
    <source>
        <dbReference type="Proteomes" id="UP001241072"/>
    </source>
</evidence>
<keyword evidence="1" id="KW-0805">Transcription regulation</keyword>
<protein>
    <submittedName>
        <fullName evidence="5">LacI family DNA-binding transcriptional regulator</fullName>
    </submittedName>
</protein>
<accession>A0ABT9BMY7</accession>
<evidence type="ECO:0000256" key="3">
    <source>
        <dbReference type="ARBA" id="ARBA00023163"/>
    </source>
</evidence>
<dbReference type="GO" id="GO:0003677">
    <property type="term" value="F:DNA binding"/>
    <property type="evidence" value="ECO:0007669"/>
    <property type="project" value="UniProtKB-KW"/>
</dbReference>
<keyword evidence="6" id="KW-1185">Reference proteome</keyword>
<dbReference type="Pfam" id="PF13377">
    <property type="entry name" value="Peripla_BP_3"/>
    <property type="match status" value="1"/>
</dbReference>
<dbReference type="InterPro" id="IPR046335">
    <property type="entry name" value="LacI/GalR-like_sensor"/>
</dbReference>
<sequence>MAAGNPTLYDVAREAGVSLATASRSLNGSERRVKDEYRERVLAAAAKLGYTVNASAQAVARGGTSTVALLVSDIADPYFSTIAAGVIRAAESEGLVVTMAVTERDAQREIELVRMLRGQRPRILVLAGSRFADEPSRATLVGELEAFESAGGRVVVIGQEDLPFATVAIDNAGATALARSLVELGYRRFAVLAGPADLVTARDRAAAFAAGLPTPPVIVHGAFSRDAGYAAAHDLDLDGIDAVFAVNDVMAIGAMSALRDRGVDVPGAVAVAGYDDIPTARDVSPALTTVHLPLEEAGAASVRLALGQESSLPSADVVLRASTPAR</sequence>
<dbReference type="InterPro" id="IPR028082">
    <property type="entry name" value="Peripla_BP_I"/>
</dbReference>
<evidence type="ECO:0000259" key="4">
    <source>
        <dbReference type="PROSITE" id="PS50932"/>
    </source>
</evidence>
<dbReference type="Pfam" id="PF00356">
    <property type="entry name" value="LacI"/>
    <property type="match status" value="1"/>
</dbReference>
<keyword evidence="3" id="KW-0804">Transcription</keyword>
<name>A0ABT9BMY7_9MICO</name>
<dbReference type="SUPFAM" id="SSF53822">
    <property type="entry name" value="Periplasmic binding protein-like I"/>
    <property type="match status" value="1"/>
</dbReference>
<organism evidence="5 6">
    <name type="scientific">Antiquaquibacter soli</name>
    <dbReference type="NCBI Taxonomy" id="3064523"/>
    <lineage>
        <taxon>Bacteria</taxon>
        <taxon>Bacillati</taxon>
        <taxon>Actinomycetota</taxon>
        <taxon>Actinomycetes</taxon>
        <taxon>Micrococcales</taxon>
        <taxon>Microbacteriaceae</taxon>
        <taxon>Antiquaquibacter</taxon>
    </lineage>
</organism>
<dbReference type="EMBL" id="JAUQUB010000001">
    <property type="protein sequence ID" value="MDO7880647.1"/>
    <property type="molecule type" value="Genomic_DNA"/>
</dbReference>
<dbReference type="InterPro" id="IPR010982">
    <property type="entry name" value="Lambda_DNA-bd_dom_sf"/>
</dbReference>
<dbReference type="SMART" id="SM00354">
    <property type="entry name" value="HTH_LACI"/>
    <property type="match status" value="1"/>
</dbReference>
<evidence type="ECO:0000256" key="2">
    <source>
        <dbReference type="ARBA" id="ARBA00023125"/>
    </source>
</evidence>
<comment type="caution">
    <text evidence="5">The sequence shown here is derived from an EMBL/GenBank/DDBJ whole genome shotgun (WGS) entry which is preliminary data.</text>
</comment>
<dbReference type="RefSeq" id="WP_305001078.1">
    <property type="nucleotide sequence ID" value="NZ_JAUQUB010000001.1"/>
</dbReference>
<dbReference type="CDD" id="cd01392">
    <property type="entry name" value="HTH_LacI"/>
    <property type="match status" value="1"/>
</dbReference>
<feature type="domain" description="HTH lacI-type" evidence="4">
    <location>
        <begin position="6"/>
        <end position="61"/>
    </location>
</feature>
<reference evidence="5 6" key="1">
    <citation type="submission" date="2023-07" db="EMBL/GenBank/DDBJ databases">
        <title>Protaetiibacter sp. nov WY-16 isolated from soil.</title>
        <authorList>
            <person name="Liu B."/>
            <person name="Wan Y."/>
        </authorList>
    </citation>
    <scope>NUCLEOTIDE SEQUENCE [LARGE SCALE GENOMIC DNA]</scope>
    <source>
        <strain evidence="5 6">WY-16</strain>
    </source>
</reference>
<dbReference type="CDD" id="cd06267">
    <property type="entry name" value="PBP1_LacI_sugar_binding-like"/>
    <property type="match status" value="1"/>
</dbReference>
<dbReference type="PROSITE" id="PS50932">
    <property type="entry name" value="HTH_LACI_2"/>
    <property type="match status" value="1"/>
</dbReference>
<dbReference type="InterPro" id="IPR000843">
    <property type="entry name" value="HTH_LacI"/>
</dbReference>